<evidence type="ECO:0000256" key="8">
    <source>
        <dbReference type="ARBA" id="ARBA00023133"/>
    </source>
</evidence>
<comment type="subunit">
    <text evidence="12">Interacts with CtaB.</text>
</comment>
<dbReference type="PANTHER" id="PTHR23289:SF2">
    <property type="entry name" value="CYTOCHROME C OXIDASE ASSEMBLY PROTEIN COX15 HOMOLOG"/>
    <property type="match status" value="1"/>
</dbReference>
<sequence length="353" mass="38964">MLSVDPIVARTTATPQKLANWLMSVAFLVFLMVIVGGITRLTESGLSITEWKPVTGALPPLNEAQWISEFEKYKRIPEYLEINGPAGMTLAEFKFIYFWEWVHRLLGRVIGLAFALPLAWYWIKRQIPTGYHARFLALLALGGLQGTIGWWMVSSGLSARTDVSHYRLAVHLLTALFIMGGLIWTALDLKAQAARPATGNARLAGFSLIVLVILFIQLLFGAWVAGLNAGYVSNSWPLMNGKFYPEGVDCSNGLWFALTHDPFLTHFIHRWWAWIAVGALILMARRLKHIGAQPVSIAIHSAFGTQILLGIATVMTGMNIILAVLHQAVGAIVVATTVWGAHRLSVQQGGRNE</sequence>
<comment type="cofactor">
    <cofactor evidence="1 12">
        <name>heme b</name>
        <dbReference type="ChEBI" id="CHEBI:60344"/>
    </cofactor>
</comment>
<evidence type="ECO:0000256" key="6">
    <source>
        <dbReference type="ARBA" id="ARBA00023002"/>
    </source>
</evidence>
<reference evidence="14" key="1">
    <citation type="submission" date="2018-08" db="EMBL/GenBank/DDBJ databases">
        <authorList>
            <person name="Kim S.-J."/>
            <person name="Jung G.-Y."/>
        </authorList>
    </citation>
    <scope>NUCLEOTIDE SEQUENCE [LARGE SCALE GENOMIC DNA]</scope>
    <source>
        <strain evidence="14">GY_G</strain>
    </source>
</reference>
<keyword evidence="6 12" id="KW-0560">Oxidoreductase</keyword>
<keyword evidence="4 12" id="KW-0479">Metal-binding</keyword>
<keyword evidence="14" id="KW-1185">Reference proteome</keyword>
<keyword evidence="12" id="KW-1003">Cell membrane</keyword>
<dbReference type="EMBL" id="QRGP01000002">
    <property type="protein sequence ID" value="RDV03038.1"/>
    <property type="molecule type" value="Genomic_DNA"/>
</dbReference>
<comment type="function">
    <text evidence="12">Catalyzes the conversion of heme O to heme A by two successive hydroxylations of the methyl group at C8. The first hydroxylation forms heme I, the second hydroxylation results in an unstable dihydroxymethyl group, which spontaneously dehydrates, resulting in the formyl group of heme A.</text>
</comment>
<dbReference type="UniPathway" id="UPA00269">
    <property type="reaction ID" value="UER00713"/>
</dbReference>
<dbReference type="GO" id="GO:0005886">
    <property type="term" value="C:plasma membrane"/>
    <property type="evidence" value="ECO:0007669"/>
    <property type="project" value="UniProtKB-SubCell"/>
</dbReference>
<dbReference type="HAMAP" id="MF_01665">
    <property type="entry name" value="HemeA_synth_type2"/>
    <property type="match status" value="1"/>
</dbReference>
<keyword evidence="7 12" id="KW-0408">Iron</keyword>
<comment type="similarity">
    <text evidence="12">Belongs to the COX15/CtaA family. Type 2 subfamily.</text>
</comment>
<evidence type="ECO:0000256" key="11">
    <source>
        <dbReference type="ARBA" id="ARBA00048044"/>
    </source>
</evidence>
<name>A0A371B628_9SPHN</name>
<feature type="transmembrane region" description="Helical" evidence="12">
    <location>
        <begin position="165"/>
        <end position="187"/>
    </location>
</feature>
<dbReference type="Proteomes" id="UP000263833">
    <property type="component" value="Unassembled WGS sequence"/>
</dbReference>
<comment type="caution">
    <text evidence="13">The sequence shown here is derived from an EMBL/GenBank/DDBJ whole genome shotgun (WGS) entry which is preliminary data.</text>
</comment>
<dbReference type="GO" id="GO:0120547">
    <property type="term" value="F:heme A synthase activity"/>
    <property type="evidence" value="ECO:0007669"/>
    <property type="project" value="UniProtKB-EC"/>
</dbReference>
<dbReference type="InterPro" id="IPR003780">
    <property type="entry name" value="COX15/CtaA_fam"/>
</dbReference>
<evidence type="ECO:0000313" key="13">
    <source>
        <dbReference type="EMBL" id="RDV03038.1"/>
    </source>
</evidence>
<evidence type="ECO:0000256" key="3">
    <source>
        <dbReference type="ARBA" id="ARBA00022692"/>
    </source>
</evidence>
<keyword evidence="5 12" id="KW-1133">Transmembrane helix</keyword>
<accession>A0A371B628</accession>
<feature type="transmembrane region" description="Helical" evidence="12">
    <location>
        <begin position="21"/>
        <end position="41"/>
    </location>
</feature>
<feature type="transmembrane region" description="Helical" evidence="12">
    <location>
        <begin position="208"/>
        <end position="231"/>
    </location>
</feature>
<comment type="pathway">
    <text evidence="10 12">Porphyrin-containing compound metabolism; heme A biosynthesis; heme A from heme O: step 1/1.</text>
</comment>
<evidence type="ECO:0000256" key="10">
    <source>
        <dbReference type="ARBA" id="ARBA00044501"/>
    </source>
</evidence>
<evidence type="ECO:0000256" key="2">
    <source>
        <dbReference type="ARBA" id="ARBA00004141"/>
    </source>
</evidence>
<evidence type="ECO:0000313" key="14">
    <source>
        <dbReference type="Proteomes" id="UP000263833"/>
    </source>
</evidence>
<protein>
    <recommendedName>
        <fullName evidence="12">Heme A synthase</fullName>
        <shortName evidence="12">HAS</shortName>
        <ecNumber evidence="12">1.17.99.9</ecNumber>
    </recommendedName>
    <alternativeName>
        <fullName evidence="12">Cytochrome aa3-controlling protein</fullName>
    </alternativeName>
</protein>
<dbReference type="GO" id="GO:0046872">
    <property type="term" value="F:metal ion binding"/>
    <property type="evidence" value="ECO:0007669"/>
    <property type="project" value="UniProtKB-KW"/>
</dbReference>
<dbReference type="OrthoDB" id="9793156at2"/>
<feature type="binding site" description="axial binding residue" evidence="12">
    <location>
        <position position="269"/>
    </location>
    <ligand>
        <name>heme</name>
        <dbReference type="ChEBI" id="CHEBI:30413"/>
    </ligand>
    <ligandPart>
        <name>Fe</name>
        <dbReference type="ChEBI" id="CHEBI:18248"/>
    </ligandPart>
</feature>
<evidence type="ECO:0000256" key="9">
    <source>
        <dbReference type="ARBA" id="ARBA00023136"/>
    </source>
</evidence>
<dbReference type="Pfam" id="PF02628">
    <property type="entry name" value="COX15-CtaA"/>
    <property type="match status" value="1"/>
</dbReference>
<dbReference type="PANTHER" id="PTHR23289">
    <property type="entry name" value="CYTOCHROME C OXIDASE ASSEMBLY PROTEIN COX15"/>
    <property type="match status" value="1"/>
</dbReference>
<feature type="transmembrane region" description="Helical" evidence="12">
    <location>
        <begin position="320"/>
        <end position="341"/>
    </location>
</feature>
<dbReference type="EC" id="1.17.99.9" evidence="12"/>
<dbReference type="AlphaFoldDB" id="A0A371B628"/>
<feature type="binding site" description="axial binding residue" evidence="12">
    <location>
        <position position="326"/>
    </location>
    <ligand>
        <name>heme</name>
        <dbReference type="ChEBI" id="CHEBI:30413"/>
    </ligand>
    <ligandPart>
        <name>Fe</name>
        <dbReference type="ChEBI" id="CHEBI:18248"/>
    </ligandPart>
</feature>
<feature type="transmembrane region" description="Helical" evidence="12">
    <location>
        <begin position="263"/>
        <end position="283"/>
    </location>
</feature>
<organism evidence="13 14">
    <name type="scientific">Sphingorhabdus pulchriflava</name>
    <dbReference type="NCBI Taxonomy" id="2292257"/>
    <lineage>
        <taxon>Bacteria</taxon>
        <taxon>Pseudomonadati</taxon>
        <taxon>Pseudomonadota</taxon>
        <taxon>Alphaproteobacteria</taxon>
        <taxon>Sphingomonadales</taxon>
        <taxon>Sphingomonadaceae</taxon>
        <taxon>Sphingorhabdus</taxon>
    </lineage>
</organism>
<dbReference type="RefSeq" id="WP_115549576.1">
    <property type="nucleotide sequence ID" value="NZ_QRGP01000002.1"/>
</dbReference>
<feature type="transmembrane region" description="Helical" evidence="12">
    <location>
        <begin position="135"/>
        <end position="153"/>
    </location>
</feature>
<feature type="transmembrane region" description="Helical" evidence="12">
    <location>
        <begin position="105"/>
        <end position="123"/>
    </location>
</feature>
<evidence type="ECO:0000256" key="5">
    <source>
        <dbReference type="ARBA" id="ARBA00022989"/>
    </source>
</evidence>
<gene>
    <name evidence="12" type="primary">ctaA</name>
    <name evidence="13" type="ORF">DXH95_10855</name>
</gene>
<proteinExistence type="inferred from homology"/>
<dbReference type="InterPro" id="IPR023754">
    <property type="entry name" value="HemeA_Synthase_type2"/>
</dbReference>
<keyword evidence="3 12" id="KW-0812">Transmembrane</keyword>
<keyword evidence="9 12" id="KW-0472">Membrane</keyword>
<keyword evidence="8 12" id="KW-0350">Heme biosynthesis</keyword>
<comment type="subcellular location">
    <subcellularLocation>
        <location evidence="12">Cell membrane</location>
        <topology evidence="12">Multi-pass membrane protein</topology>
    </subcellularLocation>
    <subcellularLocation>
        <location evidence="2">Membrane</location>
        <topology evidence="2">Multi-pass membrane protein</topology>
    </subcellularLocation>
</comment>
<evidence type="ECO:0000256" key="1">
    <source>
        <dbReference type="ARBA" id="ARBA00001970"/>
    </source>
</evidence>
<evidence type="ECO:0000256" key="12">
    <source>
        <dbReference type="HAMAP-Rule" id="MF_01665"/>
    </source>
</evidence>
<comment type="catalytic activity">
    <reaction evidence="11">
        <text>Fe(II)-heme o + 2 A + H2O = Fe(II)-heme a + 2 AH2</text>
        <dbReference type="Rhea" id="RHEA:63388"/>
        <dbReference type="ChEBI" id="CHEBI:13193"/>
        <dbReference type="ChEBI" id="CHEBI:15377"/>
        <dbReference type="ChEBI" id="CHEBI:17499"/>
        <dbReference type="ChEBI" id="CHEBI:60530"/>
        <dbReference type="ChEBI" id="CHEBI:61715"/>
        <dbReference type="EC" id="1.17.99.9"/>
    </reaction>
    <physiologicalReaction direction="left-to-right" evidence="11">
        <dbReference type="Rhea" id="RHEA:63389"/>
    </physiologicalReaction>
</comment>
<feature type="transmembrane region" description="Helical" evidence="12">
    <location>
        <begin position="295"/>
        <end position="314"/>
    </location>
</feature>
<evidence type="ECO:0000256" key="4">
    <source>
        <dbReference type="ARBA" id="ARBA00022723"/>
    </source>
</evidence>
<dbReference type="GO" id="GO:0006784">
    <property type="term" value="P:heme A biosynthetic process"/>
    <property type="evidence" value="ECO:0007669"/>
    <property type="project" value="UniProtKB-UniRule"/>
</dbReference>
<evidence type="ECO:0000256" key="7">
    <source>
        <dbReference type="ARBA" id="ARBA00023004"/>
    </source>
</evidence>